<reference evidence="1 2" key="1">
    <citation type="submission" date="2018-03" db="EMBL/GenBank/DDBJ databases">
        <title>The complete genome of bacterial strain SGAir0260.</title>
        <authorList>
            <person name="Schuster S.C."/>
        </authorList>
    </citation>
    <scope>NUCLEOTIDE SEQUENCE [LARGE SCALE GENOMIC DNA]</scope>
    <source>
        <strain evidence="1 2">SGAir0260</strain>
    </source>
</reference>
<proteinExistence type="predicted"/>
<organism evidence="1 2">
    <name type="scientific">Bacillus cereus</name>
    <dbReference type="NCBI Taxonomy" id="1396"/>
    <lineage>
        <taxon>Bacteria</taxon>
        <taxon>Bacillati</taxon>
        <taxon>Bacillota</taxon>
        <taxon>Bacilli</taxon>
        <taxon>Bacillales</taxon>
        <taxon>Bacillaceae</taxon>
        <taxon>Bacillus</taxon>
        <taxon>Bacillus cereus group</taxon>
    </lineage>
</organism>
<evidence type="ECO:0000313" key="1">
    <source>
        <dbReference type="EMBL" id="QHV41723.1"/>
    </source>
</evidence>
<evidence type="ECO:0008006" key="3">
    <source>
        <dbReference type="Google" id="ProtNLM"/>
    </source>
</evidence>
<name>A0AB73UBN7_BACCE</name>
<dbReference type="InterPro" id="IPR035253">
    <property type="entry name" value="Lipoprotein_22_bac"/>
</dbReference>
<dbReference type="Gene3D" id="2.40.40.60">
    <property type="match status" value="1"/>
</dbReference>
<dbReference type="AlphaFoldDB" id="A0AB73UBN7"/>
<dbReference type="EMBL" id="CP028009">
    <property type="protein sequence ID" value="QHV41723.1"/>
    <property type="molecule type" value="Genomic_DNA"/>
</dbReference>
<dbReference type="Proteomes" id="UP000464780">
    <property type="component" value="Chromosome"/>
</dbReference>
<sequence>MKRVFFVGIFGMITAILLSSCSLFSNKGETQPRNGMLLIGEEQSLQEIVSQYKNKIYLTNALYKIKQSKIGGRSTLILKRSTVEELIKQGLLRSPKDVKSPVFSDSYPVQSLPDVKKDVVLLLSRYDSMENIKSLKEIMINDIKFKVQHGDPVWFGYMPDPSFEAVIAVVSDEMFNEFPELETSMATLHFKQAYGNLRDESVAPEAVNNDAFKNNTTWLRLTKDLKKRVKYLKSISFLEN</sequence>
<protein>
    <recommendedName>
        <fullName evidence="3">Lipoprotein</fullName>
    </recommendedName>
</protein>
<accession>A0AB73UBN7</accession>
<evidence type="ECO:0000313" key="2">
    <source>
        <dbReference type="Proteomes" id="UP000464780"/>
    </source>
</evidence>
<gene>
    <name evidence="1" type="ORF">C1N66_00500</name>
</gene>
<dbReference type="Pfam" id="PF17294">
    <property type="entry name" value="Lipoprotein_22"/>
    <property type="match status" value="1"/>
</dbReference>
<dbReference type="PROSITE" id="PS51257">
    <property type="entry name" value="PROKAR_LIPOPROTEIN"/>
    <property type="match status" value="1"/>
</dbReference>
<dbReference type="RefSeq" id="WP_162279652.1">
    <property type="nucleotide sequence ID" value="NZ_CP028009.1"/>
</dbReference>